<keyword evidence="6 10" id="KW-1133">Transmembrane helix</keyword>
<dbReference type="EMBL" id="VKHS01000105">
    <property type="protein sequence ID" value="MBB0229286.1"/>
    <property type="molecule type" value="Genomic_DNA"/>
</dbReference>
<dbReference type="PANTHER" id="PTHR34820:SF4">
    <property type="entry name" value="INNER MEMBRANE PROTEIN YEBZ"/>
    <property type="match status" value="1"/>
</dbReference>
<feature type="compositionally biased region" description="Basic residues" evidence="9">
    <location>
        <begin position="7"/>
        <end position="17"/>
    </location>
</feature>
<dbReference type="GO" id="GO:0006825">
    <property type="term" value="P:copper ion transport"/>
    <property type="evidence" value="ECO:0007669"/>
    <property type="project" value="InterPro"/>
</dbReference>
<feature type="region of interest" description="Disordered" evidence="9">
    <location>
        <begin position="512"/>
        <end position="564"/>
    </location>
</feature>
<evidence type="ECO:0000256" key="6">
    <source>
        <dbReference type="ARBA" id="ARBA00022989"/>
    </source>
</evidence>
<feature type="transmembrane region" description="Helical" evidence="10">
    <location>
        <begin position="589"/>
        <end position="608"/>
    </location>
</feature>
<feature type="region of interest" description="Disordered" evidence="9">
    <location>
        <begin position="315"/>
        <end position="368"/>
    </location>
</feature>
<evidence type="ECO:0000259" key="11">
    <source>
        <dbReference type="Pfam" id="PF04234"/>
    </source>
</evidence>
<dbReference type="Gene3D" id="2.60.40.1220">
    <property type="match status" value="1"/>
</dbReference>
<dbReference type="SUPFAM" id="SSF81296">
    <property type="entry name" value="E set domains"/>
    <property type="match status" value="1"/>
</dbReference>
<evidence type="ECO:0000256" key="8">
    <source>
        <dbReference type="ARBA" id="ARBA00023136"/>
    </source>
</evidence>
<evidence type="ECO:0000256" key="3">
    <source>
        <dbReference type="ARBA" id="ARBA00022692"/>
    </source>
</evidence>
<dbReference type="PANTHER" id="PTHR34820">
    <property type="entry name" value="INNER MEMBRANE PROTEIN YEBZ"/>
    <property type="match status" value="1"/>
</dbReference>
<evidence type="ECO:0000259" key="12">
    <source>
        <dbReference type="Pfam" id="PF05425"/>
    </source>
</evidence>
<feature type="compositionally biased region" description="Gly residues" evidence="9">
    <location>
        <begin position="324"/>
        <end position="339"/>
    </location>
</feature>
<accession>A0A7W3T294</accession>
<feature type="transmembrane region" description="Helical" evidence="10">
    <location>
        <begin position="376"/>
        <end position="395"/>
    </location>
</feature>
<comment type="subcellular location">
    <subcellularLocation>
        <location evidence="1">Cell membrane</location>
        <topology evidence="1">Multi-pass membrane protein</topology>
    </subcellularLocation>
</comment>
<dbReference type="GO" id="GO:0046688">
    <property type="term" value="P:response to copper ion"/>
    <property type="evidence" value="ECO:0007669"/>
    <property type="project" value="InterPro"/>
</dbReference>
<feature type="transmembrane region" description="Helical" evidence="10">
    <location>
        <begin position="415"/>
        <end position="436"/>
    </location>
</feature>
<dbReference type="Pfam" id="PF05425">
    <property type="entry name" value="CopD"/>
    <property type="match status" value="1"/>
</dbReference>
<feature type="transmembrane region" description="Helical" evidence="10">
    <location>
        <begin position="481"/>
        <end position="503"/>
    </location>
</feature>
<dbReference type="InterPro" id="IPR032694">
    <property type="entry name" value="CopC/D"/>
</dbReference>
<feature type="transmembrane region" description="Helical" evidence="10">
    <location>
        <begin position="237"/>
        <end position="260"/>
    </location>
</feature>
<dbReference type="GO" id="GO:0005507">
    <property type="term" value="F:copper ion binding"/>
    <property type="evidence" value="ECO:0007669"/>
    <property type="project" value="InterPro"/>
</dbReference>
<evidence type="ECO:0000313" key="13">
    <source>
        <dbReference type="EMBL" id="MBB0229286.1"/>
    </source>
</evidence>
<feature type="transmembrane region" description="Helical" evidence="10">
    <location>
        <begin position="205"/>
        <end position="225"/>
    </location>
</feature>
<evidence type="ECO:0000256" key="7">
    <source>
        <dbReference type="ARBA" id="ARBA00023008"/>
    </source>
</evidence>
<keyword evidence="4" id="KW-0479">Metal-binding</keyword>
<feature type="compositionally biased region" description="Basic and acidic residues" evidence="9">
    <location>
        <begin position="340"/>
        <end position="351"/>
    </location>
</feature>
<evidence type="ECO:0008006" key="15">
    <source>
        <dbReference type="Google" id="ProtNLM"/>
    </source>
</evidence>
<keyword evidence="7" id="KW-0186">Copper</keyword>
<dbReference type="GO" id="GO:0005886">
    <property type="term" value="C:plasma membrane"/>
    <property type="evidence" value="ECO:0007669"/>
    <property type="project" value="UniProtKB-SubCell"/>
</dbReference>
<dbReference type="InterPro" id="IPR007348">
    <property type="entry name" value="CopC_dom"/>
</dbReference>
<dbReference type="Pfam" id="PF04234">
    <property type="entry name" value="CopC"/>
    <property type="match status" value="1"/>
</dbReference>
<dbReference type="InterPro" id="IPR014755">
    <property type="entry name" value="Cu-Rt/internalin_Ig-like"/>
</dbReference>
<name>A0A7W3T294_9ACTN</name>
<evidence type="ECO:0000313" key="14">
    <source>
        <dbReference type="Proteomes" id="UP000530234"/>
    </source>
</evidence>
<dbReference type="AlphaFoldDB" id="A0A7W3T294"/>
<protein>
    <recommendedName>
        <fullName evidence="15">Copper transport protein</fullName>
    </recommendedName>
</protein>
<feature type="domain" description="Copper resistance protein D" evidence="12">
    <location>
        <begin position="444"/>
        <end position="509"/>
    </location>
</feature>
<comment type="caution">
    <text evidence="13">The sequence shown here is derived from an EMBL/GenBank/DDBJ whole genome shotgun (WGS) entry which is preliminary data.</text>
</comment>
<evidence type="ECO:0000256" key="5">
    <source>
        <dbReference type="ARBA" id="ARBA00022729"/>
    </source>
</evidence>
<feature type="compositionally biased region" description="Basic and acidic residues" evidence="9">
    <location>
        <begin position="18"/>
        <end position="38"/>
    </location>
</feature>
<keyword evidence="3 10" id="KW-0812">Transmembrane</keyword>
<dbReference type="Proteomes" id="UP000530234">
    <property type="component" value="Unassembled WGS sequence"/>
</dbReference>
<evidence type="ECO:0000256" key="4">
    <source>
        <dbReference type="ARBA" id="ARBA00022723"/>
    </source>
</evidence>
<feature type="region of interest" description="Disordered" evidence="9">
    <location>
        <begin position="1"/>
        <end position="118"/>
    </location>
</feature>
<reference evidence="14" key="1">
    <citation type="submission" date="2019-10" db="EMBL/GenBank/DDBJ databases">
        <title>Streptomyces sp. nov., a novel actinobacterium isolated from alkaline environment.</title>
        <authorList>
            <person name="Golinska P."/>
        </authorList>
    </citation>
    <scope>NUCLEOTIDE SEQUENCE [LARGE SCALE GENOMIC DNA]</scope>
    <source>
        <strain evidence="14">DSM 42108</strain>
    </source>
</reference>
<dbReference type="InterPro" id="IPR014756">
    <property type="entry name" value="Ig_E-set"/>
</dbReference>
<sequence length="741" mass="75607">MTGKASLSRRRVARPGRRRGEAGRDGDAPLDKISRCRDNSSTSPPPGHAPGAPCDPRRGSGGADGPERADHGVPGSGTPPVSLGGNPPPHRGGPASRPARAPEITGRNSAPVGVSDDSIRVLDPTGERIDDGSVTGGSGAYAVGLGSDLPDGTYTVVWQVVSADSHPVGGAFTFSIGAPSPTAAPVPETVPGGGLPGFLYDTARWTAYAGFLLLVGGSAFVLRCRPEAAGFRPVRRLIVLGWTLMTAASLALLVLRAPYLSGEMADLTRWSAVRDVVTEGWGTALVSRLLLLAAAGMFLAVLLGTWARLTAPAGQGAPVPGPGAVRGGDGAGGSGATGDGGDKRGDKKEDAGGDGGDAGGDGPDDAGRREAARRDLSFGLTVGGGIVACGLAATWALSEHASTGPQTSVAIPMDIVHLLAAAVWLGGLATLALLLFRDPGLPRETVRRFSRLAFGSVVLLVITGVYQSWRQVGSADLLFSTGYGQLLVTKAALVLLLLVVAGISRRWTALLTDPEPTAPEPTAPGGGPGGGTGGAEPEPALVGAPADVNPPTDPARAAQLARQRAAVQRAERHRALTADPERAGLRRSVLVETLIAVVVLVVTTALTGTPPARTAADAPAEAGTVAPAEGITLELPFAAGGPNGTGTALVDVEPAVTGENVLHVRTVDPDGEPMSVEEVRVALVLPAEDIGPLRFEPLRVDTDHWTVTDMQLPRPGEWGLSLTIRTSEINQVTETDILPIG</sequence>
<organism evidence="13 14">
    <name type="scientific">Streptomyces calidiresistens</name>
    <dbReference type="NCBI Taxonomy" id="1485586"/>
    <lineage>
        <taxon>Bacteria</taxon>
        <taxon>Bacillati</taxon>
        <taxon>Actinomycetota</taxon>
        <taxon>Actinomycetes</taxon>
        <taxon>Kitasatosporales</taxon>
        <taxon>Streptomycetaceae</taxon>
        <taxon>Streptomyces</taxon>
    </lineage>
</organism>
<feature type="transmembrane region" description="Helical" evidence="10">
    <location>
        <begin position="280"/>
        <end position="303"/>
    </location>
</feature>
<keyword evidence="14" id="KW-1185">Reference proteome</keyword>
<gene>
    <name evidence="13" type="ORF">FOE67_07110</name>
</gene>
<keyword evidence="2" id="KW-1003">Cell membrane</keyword>
<evidence type="ECO:0000256" key="2">
    <source>
        <dbReference type="ARBA" id="ARBA00022475"/>
    </source>
</evidence>
<evidence type="ECO:0000256" key="1">
    <source>
        <dbReference type="ARBA" id="ARBA00004651"/>
    </source>
</evidence>
<evidence type="ECO:0000256" key="10">
    <source>
        <dbReference type="SAM" id="Phobius"/>
    </source>
</evidence>
<feature type="compositionally biased region" description="Low complexity" evidence="9">
    <location>
        <begin position="555"/>
        <end position="564"/>
    </location>
</feature>
<keyword evidence="8 10" id="KW-0472">Membrane</keyword>
<proteinExistence type="predicted"/>
<feature type="transmembrane region" description="Helical" evidence="10">
    <location>
        <begin position="448"/>
        <end position="469"/>
    </location>
</feature>
<evidence type="ECO:0000256" key="9">
    <source>
        <dbReference type="SAM" id="MobiDB-lite"/>
    </source>
</evidence>
<dbReference type="GO" id="GO:0042597">
    <property type="term" value="C:periplasmic space"/>
    <property type="evidence" value="ECO:0007669"/>
    <property type="project" value="InterPro"/>
</dbReference>
<feature type="domain" description="CopC" evidence="11">
    <location>
        <begin position="109"/>
        <end position="176"/>
    </location>
</feature>
<feature type="compositionally biased region" description="Gly residues" evidence="9">
    <location>
        <begin position="524"/>
        <end position="534"/>
    </location>
</feature>
<keyword evidence="5" id="KW-0732">Signal</keyword>
<dbReference type="InterPro" id="IPR008457">
    <property type="entry name" value="Cu-R_CopD_dom"/>
</dbReference>